<gene>
    <name evidence="3" type="ORF">PYW07_006061</name>
</gene>
<accession>A0AAD7YK21</accession>
<feature type="region of interest" description="Disordered" evidence="1">
    <location>
        <begin position="430"/>
        <end position="474"/>
    </location>
</feature>
<organism evidence="3 4">
    <name type="scientific">Mythimna separata</name>
    <name type="common">Oriental armyworm</name>
    <name type="synonym">Pseudaletia separata</name>
    <dbReference type="NCBI Taxonomy" id="271217"/>
    <lineage>
        <taxon>Eukaryota</taxon>
        <taxon>Metazoa</taxon>
        <taxon>Ecdysozoa</taxon>
        <taxon>Arthropoda</taxon>
        <taxon>Hexapoda</taxon>
        <taxon>Insecta</taxon>
        <taxon>Pterygota</taxon>
        <taxon>Neoptera</taxon>
        <taxon>Endopterygota</taxon>
        <taxon>Lepidoptera</taxon>
        <taxon>Glossata</taxon>
        <taxon>Ditrysia</taxon>
        <taxon>Noctuoidea</taxon>
        <taxon>Noctuidae</taxon>
        <taxon>Noctuinae</taxon>
        <taxon>Hadenini</taxon>
        <taxon>Mythimna</taxon>
    </lineage>
</organism>
<proteinExistence type="predicted"/>
<reference evidence="3" key="1">
    <citation type="submission" date="2023-03" db="EMBL/GenBank/DDBJ databases">
        <title>Chromosome-level genomes of two armyworms, Mythimna separata and Mythimna loreyi, provide insights into the biosynthesis and reception of sex pheromones.</title>
        <authorList>
            <person name="Zhao H."/>
        </authorList>
    </citation>
    <scope>NUCLEOTIDE SEQUENCE</scope>
    <source>
        <strain evidence="3">BeijingLab</strain>
        <tissue evidence="3">Pupa</tissue>
    </source>
</reference>
<dbReference type="Gene3D" id="2.60.40.10">
    <property type="entry name" value="Immunoglobulins"/>
    <property type="match status" value="1"/>
</dbReference>
<sequence>MFPDGHNFGTVSLQYQMSDQPLFGEWYIRVEALGQVEESQFLVEEYYQTRYEVNVTMPAFFFNTEPFIHGRIMANYTSGAPVRGNLTLKATIRPIPQYRPRYYAQGQFNNRGQYGVPTGYGGNQYTRVRQNYNPNYNNGNYYNNNNNYNNNNESNFQQQYDGNYQQQYDQYGQTIVDEFGRVVNKENRYLPGQPNQLEQPDWWYDPQKVVTRMFNFDEKYPFWMSKPDPTQYAIDHNNNNNNNNNNPNYNTYTTTSTYNNYYNNPYYDQLPYLRFFNGTYDFKYPMSELAQLVPTLDGVEVIITASVGDPFLDELIEGYSIARIFNSSLQVTFLGGTPQVFKPSMPFDVYMVVSYHDGSPLPSWQARGVSLQVHVQVEGRGGAVDPQQPALVPGSDAVWHLKLDLYKLLREYCDTDGSIIPRRLSTELASARSVPPGARTSGGPGRRCGPAAARVSTGERRRVASQARPLQVVT</sequence>
<evidence type="ECO:0000259" key="2">
    <source>
        <dbReference type="Pfam" id="PF17791"/>
    </source>
</evidence>
<dbReference type="AlphaFoldDB" id="A0AAD7YK21"/>
<dbReference type="InterPro" id="IPR041555">
    <property type="entry name" value="MG3"/>
</dbReference>
<feature type="domain" description="Macroglobulin" evidence="2">
    <location>
        <begin position="49"/>
        <end position="93"/>
    </location>
</feature>
<keyword evidence="4" id="KW-1185">Reference proteome</keyword>
<evidence type="ECO:0000313" key="4">
    <source>
        <dbReference type="Proteomes" id="UP001231518"/>
    </source>
</evidence>
<protein>
    <recommendedName>
        <fullName evidence="2">Macroglobulin domain-containing protein</fullName>
    </recommendedName>
</protein>
<dbReference type="Pfam" id="PF17791">
    <property type="entry name" value="MG3"/>
    <property type="match status" value="1"/>
</dbReference>
<dbReference type="PANTHER" id="PTHR11412:SF172">
    <property type="entry name" value="LD23292P"/>
    <property type="match status" value="1"/>
</dbReference>
<evidence type="ECO:0000256" key="1">
    <source>
        <dbReference type="SAM" id="MobiDB-lite"/>
    </source>
</evidence>
<evidence type="ECO:0000313" key="3">
    <source>
        <dbReference type="EMBL" id="KAJ8718131.1"/>
    </source>
</evidence>
<name>A0AAD7YK21_MYTSE</name>
<comment type="caution">
    <text evidence="3">The sequence shown here is derived from an EMBL/GenBank/DDBJ whole genome shotgun (WGS) entry which is preliminary data.</text>
</comment>
<dbReference type="InterPro" id="IPR050473">
    <property type="entry name" value="A2M/Complement_sys"/>
</dbReference>
<dbReference type="PANTHER" id="PTHR11412">
    <property type="entry name" value="MACROGLOBULIN / COMPLEMENT"/>
    <property type="match status" value="1"/>
</dbReference>
<dbReference type="InterPro" id="IPR013783">
    <property type="entry name" value="Ig-like_fold"/>
</dbReference>
<dbReference type="EMBL" id="JARGEI010000016">
    <property type="protein sequence ID" value="KAJ8718131.1"/>
    <property type="molecule type" value="Genomic_DNA"/>
</dbReference>
<dbReference type="Proteomes" id="UP001231518">
    <property type="component" value="Chromosome 18"/>
</dbReference>